<dbReference type="Gene3D" id="1.20.1600.10">
    <property type="entry name" value="Outer membrane efflux proteins (OEP)"/>
    <property type="match status" value="1"/>
</dbReference>
<dbReference type="InterPro" id="IPR003423">
    <property type="entry name" value="OMP_efflux"/>
</dbReference>
<feature type="chain" id="PRO_5011829490" evidence="2">
    <location>
        <begin position="25"/>
        <end position="488"/>
    </location>
</feature>
<keyword evidence="2" id="KW-0564">Palmitate</keyword>
<dbReference type="InterPro" id="IPR010131">
    <property type="entry name" value="MdtP/NodT-like"/>
</dbReference>
<dbReference type="EMBL" id="CP021455">
    <property type="protein sequence ID" value="ARU04343.1"/>
    <property type="molecule type" value="Genomic_DNA"/>
</dbReference>
<dbReference type="KEGG" id="cser:CCO03_06350"/>
<accession>A0A1Y0EL30</accession>
<evidence type="ECO:0000313" key="4">
    <source>
        <dbReference type="Proteomes" id="UP000196138"/>
    </source>
</evidence>
<dbReference type="GO" id="GO:0015562">
    <property type="term" value="F:efflux transmembrane transporter activity"/>
    <property type="evidence" value="ECO:0007669"/>
    <property type="project" value="InterPro"/>
</dbReference>
<dbReference type="PANTHER" id="PTHR30203:SF25">
    <property type="entry name" value="OUTER MEMBRANE PROTEIN-RELATED"/>
    <property type="match status" value="1"/>
</dbReference>
<keyword evidence="2" id="KW-0449">Lipoprotein</keyword>
<sequence length="488" mass="52499">MLKAATWHAVAAATCLLVTGCAVGPDFQRPDIDAVPAAFARQAPEPGPGAAALTITDVRDAAFWRQFGDEELTALVQQALRSNHDVAGMLARLQAAESMLSLVRKDRLPTVTLNGQLTQQRLSADQLGAGQAPSTRSHSVGLAASWELDLVGRVRRSIEAQEAQTQASRADLVALQVAIAVQVADTYTQLRGTQLRLKIVQTHAQNQQHTAELVARRLHAGMGTDLDARRSVALLRSTQARVPELQAQVAQLQHRLAVLSGLSPEHLIAQLEEIKPLPIIPPSVQPDTPANVLRRRPDVAAAEARLHAATARIGVATSDLFPRLSIGGLLGSFAFEGSRLFDADRATRQVVLGIDWSFLDVGRVRARIAASEAGAQEALAQYQQTVLLALEETENALVRAHRSQETWRAQLAAMQQRDEAAHLAERMYRGGTLSMFEVLEAQRDQLTTQEATADSQISAVRASLALYATLAGGWPGKPARPVTAQTGG</sequence>
<proteinExistence type="inferred from homology"/>
<evidence type="ECO:0000256" key="2">
    <source>
        <dbReference type="RuleBase" id="RU362097"/>
    </source>
</evidence>
<evidence type="ECO:0000256" key="1">
    <source>
        <dbReference type="ARBA" id="ARBA00007613"/>
    </source>
</evidence>
<protein>
    <submittedName>
        <fullName evidence="3">RND transporter</fullName>
    </submittedName>
</protein>
<dbReference type="AlphaFoldDB" id="A0A1Y0EL30"/>
<comment type="subcellular location">
    <subcellularLocation>
        <location evidence="2">Cell membrane</location>
        <topology evidence="2">Lipid-anchor</topology>
    </subcellularLocation>
</comment>
<dbReference type="Proteomes" id="UP000196138">
    <property type="component" value="Chromosome"/>
</dbReference>
<dbReference type="NCBIfam" id="TIGR01845">
    <property type="entry name" value="outer_NodT"/>
    <property type="match status" value="1"/>
</dbReference>
<name>A0A1Y0EL30_9BURK</name>
<feature type="signal peptide" evidence="2">
    <location>
        <begin position="1"/>
        <end position="24"/>
    </location>
</feature>
<dbReference type="OrthoDB" id="9770517at2"/>
<evidence type="ECO:0000313" key="3">
    <source>
        <dbReference type="EMBL" id="ARU04343.1"/>
    </source>
</evidence>
<gene>
    <name evidence="3" type="ORF">CCO03_06350</name>
</gene>
<keyword evidence="2" id="KW-1134">Transmembrane beta strand</keyword>
<keyword evidence="2" id="KW-0732">Signal</keyword>
<keyword evidence="2" id="KW-0472">Membrane</keyword>
<dbReference type="PROSITE" id="PS51257">
    <property type="entry name" value="PROKAR_LIPOPROTEIN"/>
    <property type="match status" value="1"/>
</dbReference>
<comment type="similarity">
    <text evidence="1 2">Belongs to the outer membrane factor (OMF) (TC 1.B.17) family.</text>
</comment>
<dbReference type="SUPFAM" id="SSF56954">
    <property type="entry name" value="Outer membrane efflux proteins (OEP)"/>
    <property type="match status" value="1"/>
</dbReference>
<dbReference type="Pfam" id="PF02321">
    <property type="entry name" value="OEP"/>
    <property type="match status" value="2"/>
</dbReference>
<reference evidence="3 4" key="1">
    <citation type="submission" date="2017-05" db="EMBL/GenBank/DDBJ databases">
        <authorList>
            <person name="Song R."/>
            <person name="Chenine A.L."/>
            <person name="Ruprecht R.M."/>
        </authorList>
    </citation>
    <scope>NUCLEOTIDE SEQUENCE [LARGE SCALE GENOMIC DNA]</scope>
    <source>
        <strain evidence="3 4">DSM 26136</strain>
    </source>
</reference>
<keyword evidence="4" id="KW-1185">Reference proteome</keyword>
<keyword evidence="2" id="KW-0812">Transmembrane</keyword>
<dbReference type="GO" id="GO:0005886">
    <property type="term" value="C:plasma membrane"/>
    <property type="evidence" value="ECO:0007669"/>
    <property type="project" value="UniProtKB-SubCell"/>
</dbReference>
<dbReference type="PANTHER" id="PTHR30203">
    <property type="entry name" value="OUTER MEMBRANE CATION EFFLUX PROTEIN"/>
    <property type="match status" value="1"/>
</dbReference>
<dbReference type="RefSeq" id="WP_087278726.1">
    <property type="nucleotide sequence ID" value="NZ_CP021455.1"/>
</dbReference>
<organism evidence="3 4">
    <name type="scientific">Comamonas serinivorans</name>
    <dbReference type="NCBI Taxonomy" id="1082851"/>
    <lineage>
        <taxon>Bacteria</taxon>
        <taxon>Pseudomonadati</taxon>
        <taxon>Pseudomonadota</taxon>
        <taxon>Betaproteobacteria</taxon>
        <taxon>Burkholderiales</taxon>
        <taxon>Comamonadaceae</taxon>
        <taxon>Comamonas</taxon>
    </lineage>
</organism>
<dbReference type="Gene3D" id="2.20.200.10">
    <property type="entry name" value="Outer membrane efflux proteins (OEP)"/>
    <property type="match status" value="1"/>
</dbReference>